<dbReference type="AlphaFoldDB" id="A0A5N5QH63"/>
<evidence type="ECO:0000313" key="3">
    <source>
        <dbReference type="EMBL" id="KAB5590801.1"/>
    </source>
</evidence>
<proteinExistence type="predicted"/>
<comment type="caution">
    <text evidence="3">The sequence shown here is derived from an EMBL/GenBank/DDBJ whole genome shotgun (WGS) entry which is preliminary data.</text>
</comment>
<keyword evidence="4" id="KW-1185">Reference proteome</keyword>
<evidence type="ECO:0000313" key="2">
    <source>
        <dbReference type="EMBL" id="KAB5590800.1"/>
    </source>
</evidence>
<feature type="region of interest" description="Disordered" evidence="1">
    <location>
        <begin position="88"/>
        <end position="112"/>
    </location>
</feature>
<name>A0A5N5QH63_9AGAM</name>
<evidence type="ECO:0000313" key="4">
    <source>
        <dbReference type="Proteomes" id="UP000383932"/>
    </source>
</evidence>
<reference evidence="3" key="2">
    <citation type="submission" date="2019-04" db="EMBL/GenBank/DDBJ databases">
        <authorList>
            <person name="Ali S."/>
            <person name="Shao J."/>
            <person name="Asman A."/>
            <person name="Bailey B."/>
        </authorList>
    </citation>
    <scope>NUCLEOTIDE SEQUENCE</scope>
    <source>
        <strain evidence="3">CT2</strain>
    </source>
</reference>
<dbReference type="Proteomes" id="UP000383932">
    <property type="component" value="Unassembled WGS sequence"/>
</dbReference>
<dbReference type="EMBL" id="SSOP01000144">
    <property type="protein sequence ID" value="KAB5590800.1"/>
    <property type="molecule type" value="Genomic_DNA"/>
</dbReference>
<organism evidence="3 4">
    <name type="scientific">Ceratobasidium theobromae</name>
    <dbReference type="NCBI Taxonomy" id="1582974"/>
    <lineage>
        <taxon>Eukaryota</taxon>
        <taxon>Fungi</taxon>
        <taxon>Dikarya</taxon>
        <taxon>Basidiomycota</taxon>
        <taxon>Agaricomycotina</taxon>
        <taxon>Agaricomycetes</taxon>
        <taxon>Cantharellales</taxon>
        <taxon>Ceratobasidiaceae</taxon>
        <taxon>Ceratobasidium</taxon>
    </lineage>
</organism>
<evidence type="ECO:0000256" key="1">
    <source>
        <dbReference type="SAM" id="MobiDB-lite"/>
    </source>
</evidence>
<sequence length="112" mass="11706">MARMPKLPAETITALEVPLVLKYTTNSLRSTLERAIKVAHTRVQVHCAMDAVAIAILAVSGQGRAMQLDVVAGFAKLASVLGAGHVLGTGNSDEGDSGESDQVGELHDDLVE</sequence>
<gene>
    <name evidence="2" type="ORF">CTheo_5762</name>
    <name evidence="3" type="ORF">CTheo_5763</name>
</gene>
<accession>A0A5N5QH63</accession>
<dbReference type="EMBL" id="SSOP01000144">
    <property type="protein sequence ID" value="KAB5590801.1"/>
    <property type="molecule type" value="Genomic_DNA"/>
</dbReference>
<reference evidence="3 4" key="1">
    <citation type="journal article" date="2019" name="Fungal Biol. Biotechnol.">
        <title>Draft genome sequence of fastidious pathogen Ceratobasidium theobromae, which causes vascular-streak dieback in Theobroma cacao.</title>
        <authorList>
            <person name="Ali S.S."/>
            <person name="Asman A."/>
            <person name="Shao J."/>
            <person name="Firmansyah A.P."/>
            <person name="Susilo A.W."/>
            <person name="Rosmana A."/>
            <person name="McMahon P."/>
            <person name="Junaid M."/>
            <person name="Guest D."/>
            <person name="Kheng T.Y."/>
            <person name="Meinhardt L.W."/>
            <person name="Bailey B.A."/>
        </authorList>
    </citation>
    <scope>NUCLEOTIDE SEQUENCE [LARGE SCALE GENOMIC DNA]</scope>
    <source>
        <strain evidence="3 4">CT2</strain>
    </source>
</reference>
<protein>
    <submittedName>
        <fullName evidence="3">Uncharacterized protein</fullName>
    </submittedName>
</protein>